<keyword evidence="8" id="KW-1185">Reference proteome</keyword>
<keyword evidence="4" id="KW-0233">DNA recombination</keyword>
<sequence length="215" mass="23843">MRPAGSNPVDSVPTMATKARTRYLTDSEVRRIKAAAMRGADGLRTRSGFTICCLMDMAYLTGQRIGDLLSLTWSDIRQDGIHFEPSKTEDSTGVRITIKWTPRLKALVERLKNPPALPAKAGEPGKVKPVSSIWVFSKLNGQRYTYDGASTAWTRARDRAGVKNAHFHDLRAKALTDVEEVEGIRKAQRMGGHSTESQTADYVRQKKARQVGATR</sequence>
<comment type="caution">
    <text evidence="7">The sequence shown here is derived from an EMBL/GenBank/DDBJ whole genome shotgun (WGS) entry which is preliminary data.</text>
</comment>
<evidence type="ECO:0000313" key="7">
    <source>
        <dbReference type="EMBL" id="KTT11525.1"/>
    </source>
</evidence>
<dbReference type="Pfam" id="PF00589">
    <property type="entry name" value="Phage_integrase"/>
    <property type="match status" value="1"/>
</dbReference>
<dbReference type="GO" id="GO:0015074">
    <property type="term" value="P:DNA integration"/>
    <property type="evidence" value="ECO:0007669"/>
    <property type="project" value="UniProtKB-KW"/>
</dbReference>
<dbReference type="InterPro" id="IPR002104">
    <property type="entry name" value="Integrase_catalytic"/>
</dbReference>
<dbReference type="InterPro" id="IPR050090">
    <property type="entry name" value="Tyrosine_recombinase_XerCD"/>
</dbReference>
<name>A0A147GL54_9BURK</name>
<keyword evidence="3" id="KW-0238">DNA-binding</keyword>
<comment type="similarity">
    <text evidence="1">Belongs to the 'phage' integrase family.</text>
</comment>
<dbReference type="Gene3D" id="1.10.443.10">
    <property type="entry name" value="Intergrase catalytic core"/>
    <property type="match status" value="1"/>
</dbReference>
<dbReference type="GO" id="GO:0003677">
    <property type="term" value="F:DNA binding"/>
    <property type="evidence" value="ECO:0007669"/>
    <property type="project" value="UniProtKB-KW"/>
</dbReference>
<dbReference type="InterPro" id="IPR011010">
    <property type="entry name" value="DNA_brk_join_enz"/>
</dbReference>
<evidence type="ECO:0000256" key="4">
    <source>
        <dbReference type="ARBA" id="ARBA00023172"/>
    </source>
</evidence>
<reference evidence="7 8" key="1">
    <citation type="journal article" date="2016" name="Front. Microbiol.">
        <title>Genomic Resource of Rice Seed Associated Bacteria.</title>
        <authorList>
            <person name="Midha S."/>
            <person name="Bansal K."/>
            <person name="Sharma S."/>
            <person name="Kumar N."/>
            <person name="Patil P.P."/>
            <person name="Chaudhry V."/>
            <person name="Patil P.B."/>
        </authorList>
    </citation>
    <scope>NUCLEOTIDE SEQUENCE [LARGE SCALE GENOMIC DNA]</scope>
    <source>
        <strain evidence="7 8">NS331</strain>
    </source>
</reference>
<evidence type="ECO:0000259" key="6">
    <source>
        <dbReference type="PROSITE" id="PS51898"/>
    </source>
</evidence>
<feature type="domain" description="Tyr recombinase" evidence="6">
    <location>
        <begin position="19"/>
        <end position="215"/>
    </location>
</feature>
<dbReference type="GO" id="GO:0006310">
    <property type="term" value="P:DNA recombination"/>
    <property type="evidence" value="ECO:0007669"/>
    <property type="project" value="UniProtKB-KW"/>
</dbReference>
<dbReference type="Proteomes" id="UP000072741">
    <property type="component" value="Unassembled WGS sequence"/>
</dbReference>
<dbReference type="AlphaFoldDB" id="A0A147GL54"/>
<dbReference type="SUPFAM" id="SSF56349">
    <property type="entry name" value="DNA breaking-rejoining enzymes"/>
    <property type="match status" value="1"/>
</dbReference>
<organism evidence="7 8">
    <name type="scientific">Pseudacidovorax intermedius</name>
    <dbReference type="NCBI Taxonomy" id="433924"/>
    <lineage>
        <taxon>Bacteria</taxon>
        <taxon>Pseudomonadati</taxon>
        <taxon>Pseudomonadota</taxon>
        <taxon>Betaproteobacteria</taxon>
        <taxon>Burkholderiales</taxon>
        <taxon>Comamonadaceae</taxon>
        <taxon>Pseudacidovorax</taxon>
    </lineage>
</organism>
<dbReference type="PANTHER" id="PTHR30349">
    <property type="entry name" value="PHAGE INTEGRASE-RELATED"/>
    <property type="match status" value="1"/>
</dbReference>
<evidence type="ECO:0000313" key="8">
    <source>
        <dbReference type="Proteomes" id="UP000072741"/>
    </source>
</evidence>
<evidence type="ECO:0000256" key="1">
    <source>
        <dbReference type="ARBA" id="ARBA00008857"/>
    </source>
</evidence>
<evidence type="ECO:0000256" key="5">
    <source>
        <dbReference type="SAM" id="MobiDB-lite"/>
    </source>
</evidence>
<evidence type="ECO:0000256" key="2">
    <source>
        <dbReference type="ARBA" id="ARBA00022908"/>
    </source>
</evidence>
<dbReference type="InterPro" id="IPR013762">
    <property type="entry name" value="Integrase-like_cat_sf"/>
</dbReference>
<gene>
    <name evidence="7" type="ORF">NS331_24790</name>
</gene>
<dbReference type="PROSITE" id="PS51898">
    <property type="entry name" value="TYR_RECOMBINASE"/>
    <property type="match status" value="1"/>
</dbReference>
<protein>
    <recommendedName>
        <fullName evidence="6">Tyr recombinase domain-containing protein</fullName>
    </recommendedName>
</protein>
<dbReference type="EMBL" id="LDSL01000228">
    <property type="protein sequence ID" value="KTT11525.1"/>
    <property type="molecule type" value="Genomic_DNA"/>
</dbReference>
<keyword evidence="2" id="KW-0229">DNA integration</keyword>
<evidence type="ECO:0000256" key="3">
    <source>
        <dbReference type="ARBA" id="ARBA00023125"/>
    </source>
</evidence>
<feature type="region of interest" description="Disordered" evidence="5">
    <location>
        <begin position="185"/>
        <end position="215"/>
    </location>
</feature>
<accession>A0A147GL54</accession>
<proteinExistence type="inferred from homology"/>
<dbReference type="PANTHER" id="PTHR30349:SF41">
    <property type="entry name" value="INTEGRASE_RECOMBINASE PROTEIN MJ0367-RELATED"/>
    <property type="match status" value="1"/>
</dbReference>